<evidence type="ECO:0000313" key="1">
    <source>
        <dbReference type="EMBL" id="KAI5663242.1"/>
    </source>
</evidence>
<keyword evidence="2" id="KW-1185">Reference proteome</keyword>
<organism evidence="1 2">
    <name type="scientific">Catharanthus roseus</name>
    <name type="common">Madagascar periwinkle</name>
    <name type="synonym">Vinca rosea</name>
    <dbReference type="NCBI Taxonomy" id="4058"/>
    <lineage>
        <taxon>Eukaryota</taxon>
        <taxon>Viridiplantae</taxon>
        <taxon>Streptophyta</taxon>
        <taxon>Embryophyta</taxon>
        <taxon>Tracheophyta</taxon>
        <taxon>Spermatophyta</taxon>
        <taxon>Magnoliopsida</taxon>
        <taxon>eudicotyledons</taxon>
        <taxon>Gunneridae</taxon>
        <taxon>Pentapetalae</taxon>
        <taxon>asterids</taxon>
        <taxon>lamiids</taxon>
        <taxon>Gentianales</taxon>
        <taxon>Apocynaceae</taxon>
        <taxon>Rauvolfioideae</taxon>
        <taxon>Vinceae</taxon>
        <taxon>Catharanthinae</taxon>
        <taxon>Catharanthus</taxon>
    </lineage>
</organism>
<protein>
    <submittedName>
        <fullName evidence="1">Uncharacterized protein</fullName>
    </submittedName>
</protein>
<dbReference type="EMBL" id="CM044705">
    <property type="protein sequence ID" value="KAI5663242.1"/>
    <property type="molecule type" value="Genomic_DNA"/>
</dbReference>
<comment type="caution">
    <text evidence="1">The sequence shown here is derived from an EMBL/GenBank/DDBJ whole genome shotgun (WGS) entry which is preliminary data.</text>
</comment>
<accession>A0ACC0ATD0</accession>
<gene>
    <name evidence="1" type="ORF">M9H77_22565</name>
</gene>
<name>A0ACC0ATD0_CATRO</name>
<sequence length="256" mass="27880">METTLVNFAPTDAQPPSSIPNLLGSVANLAAAVEPVSKEEILVSSEHVFLTSQMVIVSSAENTSFGNISVPIFAFMADITSSSIVLVSSKPMHVDPIFVSLHTDLSMIGDNPIVLAQVLELLKSHGHVLHSLSGVGSSSQQQALFTKSPARPVARTNVENSGLLHSEGHSDSDLGEKNVTKKIETDIRKAREAKVKAREPPTLSKAKQTIPVLTSSDHRHYIARGQFQELQQQVIALQCHLWQLHDEFTAYKESHH</sequence>
<proteinExistence type="predicted"/>
<reference evidence="2" key="1">
    <citation type="journal article" date="2023" name="Nat. Plants">
        <title>Single-cell RNA sequencing provides a high-resolution roadmap for understanding the multicellular compartmentation of specialized metabolism.</title>
        <authorList>
            <person name="Sun S."/>
            <person name="Shen X."/>
            <person name="Li Y."/>
            <person name="Li Y."/>
            <person name="Wang S."/>
            <person name="Li R."/>
            <person name="Zhang H."/>
            <person name="Shen G."/>
            <person name="Guo B."/>
            <person name="Wei J."/>
            <person name="Xu J."/>
            <person name="St-Pierre B."/>
            <person name="Chen S."/>
            <person name="Sun C."/>
        </authorList>
    </citation>
    <scope>NUCLEOTIDE SEQUENCE [LARGE SCALE GENOMIC DNA]</scope>
</reference>
<dbReference type="Proteomes" id="UP001060085">
    <property type="component" value="Linkage Group LG05"/>
</dbReference>
<evidence type="ECO:0000313" key="2">
    <source>
        <dbReference type="Proteomes" id="UP001060085"/>
    </source>
</evidence>